<feature type="compositionally biased region" description="Polar residues" evidence="1">
    <location>
        <begin position="1"/>
        <end position="12"/>
    </location>
</feature>
<feature type="compositionally biased region" description="Basic and acidic residues" evidence="1">
    <location>
        <begin position="16"/>
        <end position="29"/>
    </location>
</feature>
<evidence type="ECO:0000313" key="2">
    <source>
        <dbReference type="EMBL" id="CAA9232638.1"/>
    </source>
</evidence>
<accession>A0A6J4HT29</accession>
<protein>
    <submittedName>
        <fullName evidence="2">YlxP-like protein</fullName>
    </submittedName>
</protein>
<dbReference type="EMBL" id="CADCTB010000083">
    <property type="protein sequence ID" value="CAA9232638.1"/>
    <property type="molecule type" value="Genomic_DNA"/>
</dbReference>
<feature type="non-terminal residue" evidence="2">
    <location>
        <position position="96"/>
    </location>
</feature>
<feature type="compositionally biased region" description="Low complexity" evidence="1">
    <location>
        <begin position="75"/>
        <end position="89"/>
    </location>
</feature>
<name>A0A6J4HT29_9ACTN</name>
<evidence type="ECO:0000256" key="1">
    <source>
        <dbReference type="SAM" id="MobiDB-lite"/>
    </source>
</evidence>
<feature type="region of interest" description="Disordered" evidence="1">
    <location>
        <begin position="75"/>
        <end position="96"/>
    </location>
</feature>
<gene>
    <name evidence="2" type="ORF">AVDCRST_MAG10-1243</name>
</gene>
<feature type="region of interest" description="Disordered" evidence="1">
    <location>
        <begin position="1"/>
        <end position="55"/>
    </location>
</feature>
<proteinExistence type="predicted"/>
<sequence>CTWQSCSSNCTSPPADRSRRSGPHCDRSSRASATGSRYRWRRSATRTSGSGLSSAWPWCPTPTATRSRWWTTWSAGCGASPRSRSAASRRPGRTGS</sequence>
<feature type="non-terminal residue" evidence="2">
    <location>
        <position position="1"/>
    </location>
</feature>
<reference evidence="2" key="1">
    <citation type="submission" date="2020-02" db="EMBL/GenBank/DDBJ databases">
        <authorList>
            <person name="Meier V. D."/>
        </authorList>
    </citation>
    <scope>NUCLEOTIDE SEQUENCE</scope>
    <source>
        <strain evidence="2">AVDCRST_MAG10</strain>
    </source>
</reference>
<organism evidence="2">
    <name type="scientific">uncultured Acidimicrobiales bacterium</name>
    <dbReference type="NCBI Taxonomy" id="310071"/>
    <lineage>
        <taxon>Bacteria</taxon>
        <taxon>Bacillati</taxon>
        <taxon>Actinomycetota</taxon>
        <taxon>Acidimicrobiia</taxon>
        <taxon>Acidimicrobiales</taxon>
        <taxon>environmental samples</taxon>
    </lineage>
</organism>
<dbReference type="AlphaFoldDB" id="A0A6J4HT29"/>